<evidence type="ECO:0000313" key="1">
    <source>
        <dbReference type="EMBL" id="CAE0321964.1"/>
    </source>
</evidence>
<gene>
    <name evidence="1" type="ORF">SINC0208_LOCUS2547</name>
</gene>
<reference evidence="1" key="1">
    <citation type="submission" date="2021-01" db="EMBL/GenBank/DDBJ databases">
        <authorList>
            <person name="Corre E."/>
            <person name="Pelletier E."/>
            <person name="Niang G."/>
            <person name="Scheremetjew M."/>
            <person name="Finn R."/>
            <person name="Kale V."/>
            <person name="Holt S."/>
            <person name="Cochrane G."/>
            <person name="Meng A."/>
            <person name="Brown T."/>
            <person name="Cohen L."/>
        </authorList>
    </citation>
    <scope>NUCLEOTIDE SEQUENCE</scope>
    <source>
        <strain evidence="1">S3</strain>
    </source>
</reference>
<name>A0A7S3IF90_9SPIT</name>
<protein>
    <submittedName>
        <fullName evidence="1">Uncharacterized protein</fullName>
    </submittedName>
</protein>
<proteinExistence type="predicted"/>
<accession>A0A7S3IF90</accession>
<dbReference type="AlphaFoldDB" id="A0A7S3IF90"/>
<organism evidence="1">
    <name type="scientific">Strombidium inclinatum</name>
    <dbReference type="NCBI Taxonomy" id="197538"/>
    <lineage>
        <taxon>Eukaryota</taxon>
        <taxon>Sar</taxon>
        <taxon>Alveolata</taxon>
        <taxon>Ciliophora</taxon>
        <taxon>Intramacronucleata</taxon>
        <taxon>Spirotrichea</taxon>
        <taxon>Oligotrichia</taxon>
        <taxon>Strombidiidae</taxon>
        <taxon>Strombidium</taxon>
    </lineage>
</organism>
<sequence length="128" mass="14035">MLKAVEILQPQRPLRAAVYAASIAVPRSFSHDRGLGLQLNFGPWALALILVESIEQLLLESGLLLQAVLLVEGVEALDFVLGRNHEGGSVRQVLLRLQVLVERAVLELFLALLLGVRVHDALNCWLLG</sequence>
<dbReference type="EMBL" id="HBIH01006221">
    <property type="protein sequence ID" value="CAE0321964.1"/>
    <property type="molecule type" value="Transcribed_RNA"/>
</dbReference>